<evidence type="ECO:0000313" key="1">
    <source>
        <dbReference type="EMBL" id="KAF5759772.1"/>
    </source>
</evidence>
<keyword evidence="2" id="KW-1185">Reference proteome</keyword>
<gene>
    <name evidence="1" type="ORF">HanXRQr2_Chr16g0745381</name>
</gene>
<name>A0A9K3DQL5_HELAN</name>
<comment type="caution">
    <text evidence="1">The sequence shown here is derived from an EMBL/GenBank/DDBJ whole genome shotgun (WGS) entry which is preliminary data.</text>
</comment>
<sequence length="417" mass="44721">MLIYVHMCGCVTDTMPSSSDTGVSDTLDPIAIVSDNEILSESEVYTSDTTSTDDDDFQPFALPDDALLADGPVDGDLPLIQVPAPLPLAVVPLEDLPHDEFADDDIDLFIEGPPQGNQDGVALMDDDVPPADVPINDQVFPLVEIPADVPIADPVVPVEAPMEEAPFDPFGPYSFESVASASLHAQGVQHYSSDSDSDIAMSVAPLVPHDVDPDPEPDHINIPDVAPPAIEAPVVVPPVPDVPVIDAPIVAPIVPVSAPVHADHAPFATHIDHRYADTRNGWIEDDDDYPPFVLPVTPPVAPVSAPIDVPFYRPHTSDVHRTDLPITFLQDIPPPRPGEGSLRQPPALVPPVSSSVPFMSQFPHTTPSFAPSGEPFLWSSPNGMPLSDPYHPFHVGYTTNDILISLQLQQDALSRRI</sequence>
<dbReference type="Proteomes" id="UP000215914">
    <property type="component" value="Unassembled WGS sequence"/>
</dbReference>
<dbReference type="Gramene" id="mRNA:HanXRQr2_Chr16g0745381">
    <property type="protein sequence ID" value="mRNA:HanXRQr2_Chr16g0745381"/>
    <property type="gene ID" value="HanXRQr2_Chr16g0745381"/>
</dbReference>
<accession>A0A9K3DQL5</accession>
<reference evidence="1" key="1">
    <citation type="journal article" date="2017" name="Nature">
        <title>The sunflower genome provides insights into oil metabolism, flowering and Asterid evolution.</title>
        <authorList>
            <person name="Badouin H."/>
            <person name="Gouzy J."/>
            <person name="Grassa C.J."/>
            <person name="Murat F."/>
            <person name="Staton S.E."/>
            <person name="Cottret L."/>
            <person name="Lelandais-Briere C."/>
            <person name="Owens G.L."/>
            <person name="Carrere S."/>
            <person name="Mayjonade B."/>
            <person name="Legrand L."/>
            <person name="Gill N."/>
            <person name="Kane N.C."/>
            <person name="Bowers J.E."/>
            <person name="Hubner S."/>
            <person name="Bellec A."/>
            <person name="Berard A."/>
            <person name="Berges H."/>
            <person name="Blanchet N."/>
            <person name="Boniface M.C."/>
            <person name="Brunel D."/>
            <person name="Catrice O."/>
            <person name="Chaidir N."/>
            <person name="Claudel C."/>
            <person name="Donnadieu C."/>
            <person name="Faraut T."/>
            <person name="Fievet G."/>
            <person name="Helmstetter N."/>
            <person name="King M."/>
            <person name="Knapp S.J."/>
            <person name="Lai Z."/>
            <person name="Le Paslier M.C."/>
            <person name="Lippi Y."/>
            <person name="Lorenzon L."/>
            <person name="Mandel J.R."/>
            <person name="Marage G."/>
            <person name="Marchand G."/>
            <person name="Marquand E."/>
            <person name="Bret-Mestries E."/>
            <person name="Morien E."/>
            <person name="Nambeesan S."/>
            <person name="Nguyen T."/>
            <person name="Pegot-Espagnet P."/>
            <person name="Pouilly N."/>
            <person name="Raftis F."/>
            <person name="Sallet E."/>
            <person name="Schiex T."/>
            <person name="Thomas J."/>
            <person name="Vandecasteele C."/>
            <person name="Vares D."/>
            <person name="Vear F."/>
            <person name="Vautrin S."/>
            <person name="Crespi M."/>
            <person name="Mangin B."/>
            <person name="Burke J.M."/>
            <person name="Salse J."/>
            <person name="Munos S."/>
            <person name="Vincourt P."/>
            <person name="Rieseberg L.H."/>
            <person name="Langlade N.B."/>
        </authorList>
    </citation>
    <scope>NUCLEOTIDE SEQUENCE</scope>
    <source>
        <tissue evidence="1">Leaves</tissue>
    </source>
</reference>
<organism evidence="1 2">
    <name type="scientific">Helianthus annuus</name>
    <name type="common">Common sunflower</name>
    <dbReference type="NCBI Taxonomy" id="4232"/>
    <lineage>
        <taxon>Eukaryota</taxon>
        <taxon>Viridiplantae</taxon>
        <taxon>Streptophyta</taxon>
        <taxon>Embryophyta</taxon>
        <taxon>Tracheophyta</taxon>
        <taxon>Spermatophyta</taxon>
        <taxon>Magnoliopsida</taxon>
        <taxon>eudicotyledons</taxon>
        <taxon>Gunneridae</taxon>
        <taxon>Pentapetalae</taxon>
        <taxon>asterids</taxon>
        <taxon>campanulids</taxon>
        <taxon>Asterales</taxon>
        <taxon>Asteraceae</taxon>
        <taxon>Asteroideae</taxon>
        <taxon>Heliantheae alliance</taxon>
        <taxon>Heliantheae</taxon>
        <taxon>Helianthus</taxon>
    </lineage>
</organism>
<evidence type="ECO:0000313" key="2">
    <source>
        <dbReference type="Proteomes" id="UP000215914"/>
    </source>
</evidence>
<reference evidence="1" key="2">
    <citation type="submission" date="2020-06" db="EMBL/GenBank/DDBJ databases">
        <title>Helianthus annuus Genome sequencing and assembly Release 2.</title>
        <authorList>
            <person name="Gouzy J."/>
            <person name="Langlade N."/>
            <person name="Munos S."/>
        </authorList>
    </citation>
    <scope>NUCLEOTIDE SEQUENCE</scope>
    <source>
        <tissue evidence="1">Leaves</tissue>
    </source>
</reference>
<protein>
    <submittedName>
        <fullName evidence="1">Uncharacterized protein</fullName>
    </submittedName>
</protein>
<proteinExistence type="predicted"/>
<dbReference type="AlphaFoldDB" id="A0A9K3DQL5"/>
<dbReference type="EMBL" id="MNCJ02000331">
    <property type="protein sequence ID" value="KAF5759772.1"/>
    <property type="molecule type" value="Genomic_DNA"/>
</dbReference>